<feature type="transmembrane region" description="Helical" evidence="6">
    <location>
        <begin position="398"/>
        <end position="419"/>
    </location>
</feature>
<gene>
    <name evidence="7" type="ORF">PXH68_04080</name>
</gene>
<dbReference type="PANTHER" id="PTHR30250:SF11">
    <property type="entry name" value="O-ANTIGEN TRANSPORTER-RELATED"/>
    <property type="match status" value="1"/>
</dbReference>
<dbReference type="InterPro" id="IPR050833">
    <property type="entry name" value="Poly_Biosynth_Transport"/>
</dbReference>
<keyword evidence="2" id="KW-1003">Cell membrane</keyword>
<name>A0AA96VGL3_9STRE</name>
<feature type="transmembrane region" description="Helical" evidence="6">
    <location>
        <begin position="302"/>
        <end position="325"/>
    </location>
</feature>
<feature type="transmembrane region" description="Helical" evidence="6">
    <location>
        <begin position="182"/>
        <end position="202"/>
    </location>
</feature>
<protein>
    <submittedName>
        <fullName evidence="7">Oligosaccharide flippase family protein</fullName>
    </submittedName>
</protein>
<feature type="transmembrane region" description="Helical" evidence="6">
    <location>
        <begin position="87"/>
        <end position="111"/>
    </location>
</feature>
<feature type="transmembrane region" description="Helical" evidence="6">
    <location>
        <begin position="12"/>
        <end position="34"/>
    </location>
</feature>
<feature type="transmembrane region" description="Helical" evidence="6">
    <location>
        <begin position="223"/>
        <end position="242"/>
    </location>
</feature>
<feature type="transmembrane region" description="Helical" evidence="6">
    <location>
        <begin position="431"/>
        <end position="451"/>
    </location>
</feature>
<reference evidence="7 8" key="1">
    <citation type="submission" date="2023-02" db="EMBL/GenBank/DDBJ databases">
        <title>Streptococcus sp. Genome Sequencing and Assembly.</title>
        <authorList>
            <person name="Shore S.M."/>
            <person name="Nicholson T.L."/>
        </authorList>
    </citation>
    <scope>NUCLEOTIDE SEQUENCE [LARGE SCALE GENOMIC DNA]</scope>
    <source>
        <strain evidence="7 8">29896</strain>
    </source>
</reference>
<dbReference type="RefSeq" id="WP_248028020.1">
    <property type="nucleotide sequence ID" value="NZ_CP118733.1"/>
</dbReference>
<dbReference type="PANTHER" id="PTHR30250">
    <property type="entry name" value="PST FAMILY PREDICTED COLANIC ACID TRANSPORTER"/>
    <property type="match status" value="1"/>
</dbReference>
<evidence type="ECO:0000256" key="1">
    <source>
        <dbReference type="ARBA" id="ARBA00004651"/>
    </source>
</evidence>
<dbReference type="GO" id="GO:0005886">
    <property type="term" value="C:plasma membrane"/>
    <property type="evidence" value="ECO:0007669"/>
    <property type="project" value="UniProtKB-SubCell"/>
</dbReference>
<feature type="transmembrane region" description="Helical" evidence="6">
    <location>
        <begin position="155"/>
        <end position="176"/>
    </location>
</feature>
<feature type="transmembrane region" description="Helical" evidence="6">
    <location>
        <begin position="40"/>
        <end position="66"/>
    </location>
</feature>
<keyword evidence="3 6" id="KW-0812">Transmembrane</keyword>
<evidence type="ECO:0000313" key="7">
    <source>
        <dbReference type="EMBL" id="WNY47896.1"/>
    </source>
</evidence>
<accession>A0AA96VGL3</accession>
<feature type="transmembrane region" description="Helical" evidence="6">
    <location>
        <begin position="340"/>
        <end position="364"/>
    </location>
</feature>
<dbReference type="AlphaFoldDB" id="A0AA96VGL3"/>
<dbReference type="EMBL" id="CP118733">
    <property type="protein sequence ID" value="WNY47896.1"/>
    <property type="molecule type" value="Genomic_DNA"/>
</dbReference>
<feature type="transmembrane region" description="Helical" evidence="6">
    <location>
        <begin position="376"/>
        <end position="392"/>
    </location>
</feature>
<organism evidence="7 8">
    <name type="scientific">Streptococcus suivaginalis</name>
    <dbReference type="NCBI Taxonomy" id="3028082"/>
    <lineage>
        <taxon>Bacteria</taxon>
        <taxon>Bacillati</taxon>
        <taxon>Bacillota</taxon>
        <taxon>Bacilli</taxon>
        <taxon>Lactobacillales</taxon>
        <taxon>Streptococcaceae</taxon>
        <taxon>Streptococcus</taxon>
    </lineage>
</organism>
<keyword evidence="8" id="KW-1185">Reference proteome</keyword>
<keyword evidence="5 6" id="KW-0472">Membrane</keyword>
<dbReference type="KEGG" id="ssuv:PXH68_04080"/>
<sequence>MDNRKKGVILSYLYLVIQTVVNLIYVPMVLNLLGKSEYGLYQLVASVFAYISIFEASISSGVLRYYCNVNVSGDTKKKENILAIARIIYRILSVIIVVVGLVGIHFFRIYFKNSLTEAELNESSIMLVILIINMIVTMSNAIYLATINAHERFAVLKILAIIVQLMQPIICAFVLVRFPYAMSITVIQLLLNCMVSIYRFYYSRTVLSVTVRLHEFDSNLAKNIILFASSILLASIADQIFWRADQILLGKMYSTTVVAVYSIGAQIYTNFSFVGTAISSVFFPKLSFLFSQKNGIEKISELFIQVGRISFQVVFLVLTAFYIFGKEFISFWVGKYYMEAYYIAMLILVPFTIDIIQNLGLSILQVVNKYNFRAKMYFVSAIANVFTTYFMARTWGGIGAAASTGMTMFVTSGLILNIYYQKIIKLNVVLFWKNILLIFVKLLPVVVISYLGNEMIQLPETAIFLIIKMSLYSIFYFSVLYLLVMSDEEKNILKGIVSSIKFRRYKS</sequence>
<dbReference type="Pfam" id="PF01943">
    <property type="entry name" value="Polysacc_synt"/>
    <property type="match status" value="1"/>
</dbReference>
<evidence type="ECO:0000256" key="5">
    <source>
        <dbReference type="ARBA" id="ARBA00023136"/>
    </source>
</evidence>
<feature type="transmembrane region" description="Helical" evidence="6">
    <location>
        <begin position="267"/>
        <end position="290"/>
    </location>
</feature>
<evidence type="ECO:0000313" key="8">
    <source>
        <dbReference type="Proteomes" id="UP001304088"/>
    </source>
</evidence>
<comment type="subcellular location">
    <subcellularLocation>
        <location evidence="1">Cell membrane</location>
        <topology evidence="1">Multi-pass membrane protein</topology>
    </subcellularLocation>
</comment>
<dbReference type="InterPro" id="IPR002797">
    <property type="entry name" value="Polysacc_synth"/>
</dbReference>
<evidence type="ECO:0000256" key="4">
    <source>
        <dbReference type="ARBA" id="ARBA00022989"/>
    </source>
</evidence>
<evidence type="ECO:0000256" key="6">
    <source>
        <dbReference type="SAM" id="Phobius"/>
    </source>
</evidence>
<dbReference type="Proteomes" id="UP001304088">
    <property type="component" value="Chromosome"/>
</dbReference>
<evidence type="ECO:0000256" key="3">
    <source>
        <dbReference type="ARBA" id="ARBA00022692"/>
    </source>
</evidence>
<feature type="transmembrane region" description="Helical" evidence="6">
    <location>
        <begin position="123"/>
        <end position="143"/>
    </location>
</feature>
<proteinExistence type="predicted"/>
<keyword evidence="4 6" id="KW-1133">Transmembrane helix</keyword>
<evidence type="ECO:0000256" key="2">
    <source>
        <dbReference type="ARBA" id="ARBA00022475"/>
    </source>
</evidence>
<feature type="transmembrane region" description="Helical" evidence="6">
    <location>
        <begin position="463"/>
        <end position="484"/>
    </location>
</feature>